<protein>
    <submittedName>
        <fullName evidence="7">Phytoene desaturase</fullName>
    </submittedName>
</protein>
<evidence type="ECO:0000256" key="5">
    <source>
        <dbReference type="RuleBase" id="RU362075"/>
    </source>
</evidence>
<evidence type="ECO:0000259" key="6">
    <source>
        <dbReference type="Pfam" id="PF01593"/>
    </source>
</evidence>
<evidence type="ECO:0000313" key="8">
    <source>
        <dbReference type="Proteomes" id="UP000199469"/>
    </source>
</evidence>
<gene>
    <name evidence="7" type="ORF">SAMN05421841_1692</name>
</gene>
<keyword evidence="4 5" id="KW-0560">Oxidoreductase</keyword>
<accession>A0A1I0Q684</accession>
<comment type="pathway">
    <text evidence="1 5">Carotenoid biosynthesis.</text>
</comment>
<dbReference type="EMBL" id="FOIU01000001">
    <property type="protein sequence ID" value="SEW22488.1"/>
    <property type="molecule type" value="Genomic_DNA"/>
</dbReference>
<organism evidence="7 8">
    <name type="scientific">Chryseobacterium wanjuense</name>
    <dbReference type="NCBI Taxonomy" id="356305"/>
    <lineage>
        <taxon>Bacteria</taxon>
        <taxon>Pseudomonadati</taxon>
        <taxon>Bacteroidota</taxon>
        <taxon>Flavobacteriia</taxon>
        <taxon>Flavobacteriales</taxon>
        <taxon>Weeksellaceae</taxon>
        <taxon>Chryseobacterium group</taxon>
        <taxon>Chryseobacterium</taxon>
    </lineage>
</organism>
<dbReference type="RefSeq" id="WP_089791543.1">
    <property type="nucleotide sequence ID" value="NZ_FOIU01000001.1"/>
</dbReference>
<dbReference type="SUPFAM" id="SSF51905">
    <property type="entry name" value="FAD/NAD(P)-binding domain"/>
    <property type="match status" value="1"/>
</dbReference>
<dbReference type="InterPro" id="IPR002937">
    <property type="entry name" value="Amino_oxidase"/>
</dbReference>
<dbReference type="AlphaFoldDB" id="A0A1I0Q684"/>
<dbReference type="OrthoDB" id="9774675at2"/>
<dbReference type="PANTHER" id="PTHR43734">
    <property type="entry name" value="PHYTOENE DESATURASE"/>
    <property type="match status" value="1"/>
</dbReference>
<dbReference type="InterPro" id="IPR014105">
    <property type="entry name" value="Carotenoid/retinoid_OxRdtase"/>
</dbReference>
<comment type="similarity">
    <text evidence="2 5">Belongs to the carotenoid/retinoid oxidoreductase family.</text>
</comment>
<keyword evidence="8" id="KW-1185">Reference proteome</keyword>
<name>A0A1I0Q684_9FLAO</name>
<evidence type="ECO:0000256" key="4">
    <source>
        <dbReference type="ARBA" id="ARBA00023002"/>
    </source>
</evidence>
<feature type="domain" description="Amine oxidase" evidence="6">
    <location>
        <begin position="17"/>
        <end position="490"/>
    </location>
</feature>
<dbReference type="NCBIfam" id="TIGR02734">
    <property type="entry name" value="crtI_fam"/>
    <property type="match status" value="1"/>
</dbReference>
<evidence type="ECO:0000256" key="2">
    <source>
        <dbReference type="ARBA" id="ARBA00006046"/>
    </source>
</evidence>
<proteinExistence type="inferred from homology"/>
<dbReference type="Proteomes" id="UP000199469">
    <property type="component" value="Unassembled WGS sequence"/>
</dbReference>
<dbReference type="PANTHER" id="PTHR43734:SF1">
    <property type="entry name" value="PHYTOENE DESATURASE"/>
    <property type="match status" value="1"/>
</dbReference>
<sequence length="502" mass="56925">MGTEKTKKKIAVIGSGFSGISAAAYAAKSGNEVHVFEKLSQPGGRARQFTTENGYTFDMGPSWYWMPDIINGFFQDFGREAVDFFKLVSLDPQFEMVFSDETIGVPSKYDEIRELFENIEKGAGKEYDKFMQSAQFKYQVGMQEFVNKPCHSWLEFVSLKIASSALKLDLLTNFRSYVARYFSDPKLKALMEFPVIFLGASPKNIPALYSLMNYGGYALGTWYPMGGFYQLVLAMQKVAEDQGAVFHFDQTVHKINVKNGKVNSLIINNEEIGFDAVIASSDYHHTETLLSEDLRNYDEEYWKSRTFAPSCLIYYLGIKGKIDNIKHHTLFFENDLDEHVECIYGTKKWPDKPLFYCCSPSVTDPGVAPENCENLFLLMPLAPGIEDHEELREKYLKEMLSRIEQHTGTQDIFSRIEYKRSYCVNDFIADYNAYQGNAYGLANTLSQTAVLKPKIRNMKVDNLFYTGQLTVPGPGVPPSIISGKIAAAEVNNPKVKKYEKIV</sequence>
<keyword evidence="3 5" id="KW-0125">Carotenoid biosynthesis</keyword>
<dbReference type="Gene3D" id="3.50.50.60">
    <property type="entry name" value="FAD/NAD(P)-binding domain"/>
    <property type="match status" value="2"/>
</dbReference>
<reference evidence="8" key="1">
    <citation type="submission" date="2016-10" db="EMBL/GenBank/DDBJ databases">
        <authorList>
            <person name="Varghese N."/>
            <person name="Submissions S."/>
        </authorList>
    </citation>
    <scope>NUCLEOTIDE SEQUENCE [LARGE SCALE GENOMIC DNA]</scope>
    <source>
        <strain evidence="8">DSM 17724</strain>
    </source>
</reference>
<dbReference type="GO" id="GO:0016117">
    <property type="term" value="P:carotenoid biosynthetic process"/>
    <property type="evidence" value="ECO:0007669"/>
    <property type="project" value="UniProtKB-KW"/>
</dbReference>
<dbReference type="InterPro" id="IPR036188">
    <property type="entry name" value="FAD/NAD-bd_sf"/>
</dbReference>
<evidence type="ECO:0000256" key="1">
    <source>
        <dbReference type="ARBA" id="ARBA00004829"/>
    </source>
</evidence>
<dbReference type="GO" id="GO:0016491">
    <property type="term" value="F:oxidoreductase activity"/>
    <property type="evidence" value="ECO:0007669"/>
    <property type="project" value="UniProtKB-KW"/>
</dbReference>
<dbReference type="Pfam" id="PF01593">
    <property type="entry name" value="Amino_oxidase"/>
    <property type="match status" value="1"/>
</dbReference>
<dbReference type="STRING" id="356305.SAMN05421841_1692"/>
<evidence type="ECO:0000256" key="3">
    <source>
        <dbReference type="ARBA" id="ARBA00022746"/>
    </source>
</evidence>
<dbReference type="PRINTS" id="PR00419">
    <property type="entry name" value="ADXRDTASE"/>
</dbReference>
<evidence type="ECO:0000313" key="7">
    <source>
        <dbReference type="EMBL" id="SEW22488.1"/>
    </source>
</evidence>